<sequence length="213" mass="23468">MNKKILSVTALSLVLVGCQQQAKNAVDSMANKAEEVKNSAVEKAGDVKNTVEDKLKGEKNADAVTAATHENIKVKPEEAVAKFKEVHDDAKIESISLDNDDNKGFYYEIQGSNGAEEFEVEIDPITGDVTRDEKEKDTDSDGFIDETLVAKVMELAKKAIEDAGRDKYYNTAWKLSVEDGLNVVEVELHGHDVPELNYSYNAQTGELIEKSQD</sequence>
<proteinExistence type="predicted"/>
<name>A0A379DB65_9FIRM</name>
<protein>
    <recommendedName>
        <fullName evidence="1">PepSY domain-containing protein</fullName>
    </recommendedName>
</protein>
<accession>A0A379DB65</accession>
<feature type="domain" description="PepSY" evidence="1">
    <location>
        <begin position="75"/>
        <end position="133"/>
    </location>
</feature>
<evidence type="ECO:0000259" key="1">
    <source>
        <dbReference type="Pfam" id="PF03413"/>
    </source>
</evidence>
<dbReference type="RefSeq" id="WP_004819107.1">
    <property type="nucleotide sequence ID" value="NZ_UGTH01000001.1"/>
</dbReference>
<dbReference type="Proteomes" id="UP000254777">
    <property type="component" value="Unassembled WGS sequence"/>
</dbReference>
<evidence type="ECO:0000313" key="3">
    <source>
        <dbReference type="Proteomes" id="UP000254777"/>
    </source>
</evidence>
<dbReference type="InterPro" id="IPR025711">
    <property type="entry name" value="PepSY"/>
</dbReference>
<organism evidence="2 3">
    <name type="scientific">Peptoniphilus indolicus</name>
    <dbReference type="NCBI Taxonomy" id="33030"/>
    <lineage>
        <taxon>Bacteria</taxon>
        <taxon>Bacillati</taxon>
        <taxon>Bacillota</taxon>
        <taxon>Tissierellia</taxon>
        <taxon>Tissierellales</taxon>
        <taxon>Peptoniphilaceae</taxon>
        <taxon>Peptoniphilus</taxon>
    </lineage>
</organism>
<dbReference type="AlphaFoldDB" id="A0A379DB65"/>
<reference evidence="2 3" key="1">
    <citation type="submission" date="2018-06" db="EMBL/GenBank/DDBJ databases">
        <authorList>
            <consortium name="Pathogen Informatics"/>
            <person name="Doyle S."/>
        </authorList>
    </citation>
    <scope>NUCLEOTIDE SEQUENCE [LARGE SCALE GENOMIC DNA]</scope>
    <source>
        <strain evidence="2 3">NCTC11088</strain>
    </source>
</reference>
<dbReference type="PROSITE" id="PS51257">
    <property type="entry name" value="PROKAR_LIPOPROTEIN"/>
    <property type="match status" value="1"/>
</dbReference>
<gene>
    <name evidence="2" type="ORF">NCTC11088_00511</name>
</gene>
<dbReference type="Gene3D" id="3.10.450.40">
    <property type="match status" value="1"/>
</dbReference>
<dbReference type="Pfam" id="PF03413">
    <property type="entry name" value="PepSY"/>
    <property type="match status" value="1"/>
</dbReference>
<dbReference type="EMBL" id="UGTH01000001">
    <property type="protein sequence ID" value="SUB74755.1"/>
    <property type="molecule type" value="Genomic_DNA"/>
</dbReference>
<evidence type="ECO:0000313" key="2">
    <source>
        <dbReference type="EMBL" id="SUB74755.1"/>
    </source>
</evidence>